<accession>A0A6B2R089</accession>
<dbReference type="Pfam" id="PF02954">
    <property type="entry name" value="HTH_8"/>
    <property type="match status" value="1"/>
</dbReference>
<proteinExistence type="predicted"/>
<organism evidence="2">
    <name type="scientific">Sheuella amnicola</name>
    <dbReference type="NCBI Taxonomy" id="2707330"/>
    <lineage>
        <taxon>Bacteria</taxon>
        <taxon>Pseudomonadati</taxon>
        <taxon>Pseudomonadota</taxon>
        <taxon>Betaproteobacteria</taxon>
        <taxon>Burkholderiales</taxon>
        <taxon>Alcaligenaceae</taxon>
        <taxon>Sheuella</taxon>
    </lineage>
</organism>
<comment type="caution">
    <text evidence="2">The sequence shown here is derived from an EMBL/GenBank/DDBJ whole genome shotgun (WGS) entry which is preliminary data.</text>
</comment>
<feature type="domain" description="DNA binding HTH" evidence="1">
    <location>
        <begin position="234"/>
        <end position="274"/>
    </location>
</feature>
<dbReference type="Gene3D" id="1.10.10.60">
    <property type="entry name" value="Homeodomain-like"/>
    <property type="match status" value="1"/>
</dbReference>
<dbReference type="InterPro" id="IPR002197">
    <property type="entry name" value="HTH_Fis"/>
</dbReference>
<protein>
    <recommendedName>
        <fullName evidence="1">DNA binding HTH domain-containing protein</fullName>
    </recommendedName>
</protein>
<reference evidence="2" key="1">
    <citation type="submission" date="2020-02" db="EMBL/GenBank/DDBJ databases">
        <authorList>
            <person name="Chen W.-M."/>
        </authorList>
    </citation>
    <scope>NUCLEOTIDE SEQUENCE</scope>
    <source>
        <strain evidence="2">NBD-18</strain>
    </source>
</reference>
<evidence type="ECO:0000313" key="2">
    <source>
        <dbReference type="EMBL" id="NDY84186.1"/>
    </source>
</evidence>
<dbReference type="SUPFAM" id="SSF52172">
    <property type="entry name" value="CheY-like"/>
    <property type="match status" value="1"/>
</dbReference>
<dbReference type="EMBL" id="JAAGRN010000010">
    <property type="protein sequence ID" value="NDY84186.1"/>
    <property type="molecule type" value="Genomic_DNA"/>
</dbReference>
<dbReference type="InterPro" id="IPR011006">
    <property type="entry name" value="CheY-like_superfamily"/>
</dbReference>
<dbReference type="SUPFAM" id="SSF46689">
    <property type="entry name" value="Homeodomain-like"/>
    <property type="match status" value="1"/>
</dbReference>
<dbReference type="RefSeq" id="WP_163656008.1">
    <property type="nucleotide sequence ID" value="NZ_JAAGRN010000010.1"/>
</dbReference>
<dbReference type="GO" id="GO:0043565">
    <property type="term" value="F:sequence-specific DNA binding"/>
    <property type="evidence" value="ECO:0007669"/>
    <property type="project" value="InterPro"/>
</dbReference>
<dbReference type="InterPro" id="IPR009057">
    <property type="entry name" value="Homeodomain-like_sf"/>
</dbReference>
<name>A0A6B2R089_9BURK</name>
<gene>
    <name evidence="2" type="ORF">G3I67_13205</name>
</gene>
<dbReference type="AlphaFoldDB" id="A0A6B2R089"/>
<evidence type="ECO:0000259" key="1">
    <source>
        <dbReference type="Pfam" id="PF02954"/>
    </source>
</evidence>
<sequence length="288" mass="32218">MRQQIDCAVLSLATHDDWMAEAVAKSQPSLTRIKLHYLKWEDTSGLPDLQNRLIRLDTQAIAQGAVSLRRYDVCLIPVSLDTLGWTRQALAAIPKGPFTPMFGILSGLRSAAMQDLVDLGMADFVRVPVCPEELRARILTAVVRAPKIGGLREPESAYGTTSWCEQAKLSLNMRTGVHKSSLEKPLQRTARPTRVAIGTNRVQIRTGVSLIQVDKESIDNEMIESFRSSKSKVVEQFEREYISKALLTHQGNIASAARASQKHRRAFWALMRKYQIDASQYRIDDGAE</sequence>